<proteinExistence type="predicted"/>
<evidence type="ECO:0000313" key="2">
    <source>
        <dbReference type="Proteomes" id="UP000050501"/>
    </source>
</evidence>
<dbReference type="SUPFAM" id="SSF160379">
    <property type="entry name" value="SP0830-like"/>
    <property type="match status" value="1"/>
</dbReference>
<dbReference type="AlphaFoldDB" id="A0A0P6XKU8"/>
<dbReference type="Gene3D" id="3.30.70.1280">
    <property type="entry name" value="SP0830-like domains"/>
    <property type="match status" value="1"/>
</dbReference>
<sequence>MHTYIVLLRGINVGGKNIIPMAGLRTCLEAHGFSQVSTYIASGNVLLQSDLDADDVKARIEGVLSENFSLDNGFVKVLVLTPAQLQAVIEHKPEGFGEQPEKYHSDVIFLMGLDAAQVLPAFNPREGVDQVWAGDGVIYSQRLSSERTKSRLNKIMESPWYASMTIRNWNTTTKLLELLRKMDA</sequence>
<dbReference type="Gene3D" id="3.30.70.1260">
    <property type="entry name" value="bacterial protein sp0830 like"/>
    <property type="match status" value="1"/>
</dbReference>
<organism evidence="1 2">
    <name type="scientific">Levilinea saccharolytica</name>
    <dbReference type="NCBI Taxonomy" id="229921"/>
    <lineage>
        <taxon>Bacteria</taxon>
        <taxon>Bacillati</taxon>
        <taxon>Chloroflexota</taxon>
        <taxon>Anaerolineae</taxon>
        <taxon>Anaerolineales</taxon>
        <taxon>Anaerolineaceae</taxon>
        <taxon>Levilinea</taxon>
    </lineage>
</organism>
<accession>A0A0P6XKU8</accession>
<dbReference type="EMBL" id="LGCM01000065">
    <property type="protein sequence ID" value="KPL75676.1"/>
    <property type="molecule type" value="Genomic_DNA"/>
</dbReference>
<comment type="caution">
    <text evidence="1">The sequence shown here is derived from an EMBL/GenBank/DDBJ whole genome shotgun (WGS) entry which is preliminary data.</text>
</comment>
<name>A0A0P6XKU8_9CHLR</name>
<dbReference type="PANTHER" id="PTHR36439">
    <property type="entry name" value="BLL4334 PROTEIN"/>
    <property type="match status" value="1"/>
</dbReference>
<keyword evidence="2" id="KW-1185">Reference proteome</keyword>
<dbReference type="RefSeq" id="WP_062417118.1">
    <property type="nucleotide sequence ID" value="NZ_DF967974.1"/>
</dbReference>
<evidence type="ECO:0000313" key="1">
    <source>
        <dbReference type="EMBL" id="KPL75676.1"/>
    </source>
</evidence>
<dbReference type="PANTHER" id="PTHR36439:SF1">
    <property type="entry name" value="DUF1697 DOMAIN-CONTAINING PROTEIN"/>
    <property type="match status" value="1"/>
</dbReference>
<dbReference type="PATRIC" id="fig|229921.5.peg.181"/>
<gene>
    <name evidence="1" type="ORF">ADN01_17755</name>
</gene>
<dbReference type="OrthoDB" id="9806494at2"/>
<dbReference type="STRING" id="229921.ADN01_17755"/>
<dbReference type="InterPro" id="IPR012545">
    <property type="entry name" value="DUF1697"/>
</dbReference>
<evidence type="ECO:0008006" key="3">
    <source>
        <dbReference type="Google" id="ProtNLM"/>
    </source>
</evidence>
<dbReference type="PIRSF" id="PIRSF008502">
    <property type="entry name" value="UCP008502"/>
    <property type="match status" value="1"/>
</dbReference>
<dbReference type="Pfam" id="PF08002">
    <property type="entry name" value="DUF1697"/>
    <property type="match status" value="1"/>
</dbReference>
<reference evidence="1 2" key="1">
    <citation type="submission" date="2015-07" db="EMBL/GenBank/DDBJ databases">
        <title>Genome sequence of Levilinea saccharolytica DSM 16555.</title>
        <authorList>
            <person name="Hemp J."/>
            <person name="Ward L.M."/>
            <person name="Pace L.A."/>
            <person name="Fischer W.W."/>
        </authorList>
    </citation>
    <scope>NUCLEOTIDE SEQUENCE [LARGE SCALE GENOMIC DNA]</scope>
    <source>
        <strain evidence="1 2">KIBI-1</strain>
    </source>
</reference>
<protein>
    <recommendedName>
        <fullName evidence="3">DUF1697 domain-containing protein</fullName>
    </recommendedName>
</protein>
<dbReference type="Proteomes" id="UP000050501">
    <property type="component" value="Unassembled WGS sequence"/>
</dbReference>